<accession>A0A101M511</accession>
<organism evidence="1">
    <name type="scientific">Picea glauca</name>
    <name type="common">White spruce</name>
    <name type="synonym">Pinus glauca</name>
    <dbReference type="NCBI Taxonomy" id="3330"/>
    <lineage>
        <taxon>Eukaryota</taxon>
        <taxon>Viridiplantae</taxon>
        <taxon>Streptophyta</taxon>
        <taxon>Embryophyta</taxon>
        <taxon>Tracheophyta</taxon>
        <taxon>Spermatophyta</taxon>
        <taxon>Pinopsida</taxon>
        <taxon>Pinidae</taxon>
        <taxon>Conifers I</taxon>
        <taxon>Pinales</taxon>
        <taxon>Pinaceae</taxon>
        <taxon>Picea</taxon>
    </lineage>
</organism>
<geneLocation type="mitochondrion" evidence="1"/>
<proteinExistence type="predicted"/>
<evidence type="ECO:0000313" key="1">
    <source>
        <dbReference type="EMBL" id="KUM51017.1"/>
    </source>
</evidence>
<dbReference type="AlphaFoldDB" id="A0A101M511"/>
<keyword evidence="1" id="KW-0496">Mitochondrion</keyword>
<sequence length="76" mass="8795">MLAKLPRHTLLTPMQGSHLHEYISRLSCYAELNGERLSLSKQRDALPFQAGREGRVVGRLMVPCFPHQRRKVDYFS</sequence>
<gene>
    <name evidence="1" type="ORF">ABT39_MTgene863</name>
</gene>
<dbReference type="EMBL" id="LKAM01000001">
    <property type="protein sequence ID" value="KUM51017.1"/>
    <property type="molecule type" value="Genomic_DNA"/>
</dbReference>
<name>A0A101M511_PICGL</name>
<protein>
    <submittedName>
        <fullName evidence="1">Uncharacterized protein</fullName>
    </submittedName>
</protein>
<reference evidence="1" key="1">
    <citation type="journal article" date="2015" name="Genome Biol. Evol.">
        <title>Organellar Genomes of White Spruce (Picea glauca): Assembly and Annotation.</title>
        <authorList>
            <person name="Jackman S.D."/>
            <person name="Warren R.L."/>
            <person name="Gibb E.A."/>
            <person name="Vandervalk B.P."/>
            <person name="Mohamadi H."/>
            <person name="Chu J."/>
            <person name="Raymond A."/>
            <person name="Pleasance S."/>
            <person name="Coope R."/>
            <person name="Wildung M.R."/>
            <person name="Ritland C.E."/>
            <person name="Bousquet J."/>
            <person name="Jones S.J."/>
            <person name="Bohlmann J."/>
            <person name="Birol I."/>
        </authorList>
    </citation>
    <scope>NUCLEOTIDE SEQUENCE [LARGE SCALE GENOMIC DNA]</scope>
    <source>
        <tissue evidence="1">Flushing bud</tissue>
    </source>
</reference>
<comment type="caution">
    <text evidence="1">The sequence shown here is derived from an EMBL/GenBank/DDBJ whole genome shotgun (WGS) entry which is preliminary data.</text>
</comment>